<keyword evidence="1" id="KW-1133">Transmembrane helix</keyword>
<evidence type="ECO:0000313" key="2">
    <source>
        <dbReference type="EMBL" id="CAJ2510441.1"/>
    </source>
</evidence>
<sequence>MGPYTTIQVFDIDASVAVLCIEIVIFIAMISYLPPVAQLPKSPDKVAKPDPIQWLRTNNMFNVDLSSSSSPKYLPIKGRSSMTLNCIQRRCRCGGVGYDGTLAPRDVTVPRVGEKRKTDDEDLRDEVKRLQIGNGGLRGKIDGMMRIQQQFQQRNSFSPPAQLGFSRDIIPRGQVIVIDDEDEAGIE</sequence>
<reference evidence="2" key="1">
    <citation type="submission" date="2023-10" db="EMBL/GenBank/DDBJ databases">
        <authorList>
            <person name="Hackl T."/>
        </authorList>
    </citation>
    <scope>NUCLEOTIDE SEQUENCE</scope>
</reference>
<organism evidence="2 3">
    <name type="scientific">Anthostomella pinea</name>
    <dbReference type="NCBI Taxonomy" id="933095"/>
    <lineage>
        <taxon>Eukaryota</taxon>
        <taxon>Fungi</taxon>
        <taxon>Dikarya</taxon>
        <taxon>Ascomycota</taxon>
        <taxon>Pezizomycotina</taxon>
        <taxon>Sordariomycetes</taxon>
        <taxon>Xylariomycetidae</taxon>
        <taxon>Xylariales</taxon>
        <taxon>Xylariaceae</taxon>
        <taxon>Anthostomella</taxon>
    </lineage>
</organism>
<gene>
    <name evidence="2" type="ORF">KHLLAP_LOCUS10909</name>
</gene>
<dbReference type="AlphaFoldDB" id="A0AAI8YKB8"/>
<accession>A0AAI8YKB8</accession>
<proteinExistence type="predicted"/>
<feature type="transmembrane region" description="Helical" evidence="1">
    <location>
        <begin position="12"/>
        <end position="33"/>
    </location>
</feature>
<keyword evidence="1" id="KW-0472">Membrane</keyword>
<dbReference type="EMBL" id="CAUWAG010000014">
    <property type="protein sequence ID" value="CAJ2510441.1"/>
    <property type="molecule type" value="Genomic_DNA"/>
</dbReference>
<protein>
    <submittedName>
        <fullName evidence="2">Uu.00g051440.m01.CDS01</fullName>
    </submittedName>
</protein>
<keyword evidence="1" id="KW-0812">Transmembrane</keyword>
<keyword evidence="3" id="KW-1185">Reference proteome</keyword>
<evidence type="ECO:0000313" key="3">
    <source>
        <dbReference type="Proteomes" id="UP001295740"/>
    </source>
</evidence>
<comment type="caution">
    <text evidence="2">The sequence shown here is derived from an EMBL/GenBank/DDBJ whole genome shotgun (WGS) entry which is preliminary data.</text>
</comment>
<evidence type="ECO:0000256" key="1">
    <source>
        <dbReference type="SAM" id="Phobius"/>
    </source>
</evidence>
<name>A0AAI8YKB8_9PEZI</name>
<dbReference type="Proteomes" id="UP001295740">
    <property type="component" value="Unassembled WGS sequence"/>
</dbReference>